<name>X1LG21_9ZZZZ</name>
<gene>
    <name evidence="2" type="ORF">S06H3_06484</name>
</gene>
<dbReference type="EMBL" id="BARV01002526">
    <property type="protein sequence ID" value="GAH93083.1"/>
    <property type="molecule type" value="Genomic_DNA"/>
</dbReference>
<feature type="domain" description="Secretion system C-terminal sorting" evidence="1">
    <location>
        <begin position="122"/>
        <end position="209"/>
    </location>
</feature>
<evidence type="ECO:0000259" key="1">
    <source>
        <dbReference type="Pfam" id="PF18962"/>
    </source>
</evidence>
<sequence length="213" mass="23968">AVSDNYLYTAYYSFCVFDVSDHSSPILLSSLDEIYGPDIALQDNYAFVGGNVDVIDITDPFNPEMVGYYSTYINTGPSGYLEVSDYNIYVTCGDRGLHILRFTGAPGIEEVRSKRQEARLQVYPNPFRQMTTIKFQIPTLNQVQGKSQIALNIYDASGRLVKNFNLKSEISNLQSEVSWNGVDDAGQKLPSGVYFCRLDIGEYNETQKILFLK</sequence>
<reference evidence="2" key="1">
    <citation type="journal article" date="2014" name="Front. Microbiol.">
        <title>High frequency of phylogenetically diverse reductive dehalogenase-homologous genes in deep subseafloor sedimentary metagenomes.</title>
        <authorList>
            <person name="Kawai M."/>
            <person name="Futagami T."/>
            <person name="Toyoda A."/>
            <person name="Takaki Y."/>
            <person name="Nishi S."/>
            <person name="Hori S."/>
            <person name="Arai W."/>
            <person name="Tsubouchi T."/>
            <person name="Morono Y."/>
            <person name="Uchiyama I."/>
            <person name="Ito T."/>
            <person name="Fujiyama A."/>
            <person name="Inagaki F."/>
            <person name="Takami H."/>
        </authorList>
    </citation>
    <scope>NUCLEOTIDE SEQUENCE</scope>
    <source>
        <strain evidence="2">Expedition CK06-06</strain>
    </source>
</reference>
<comment type="caution">
    <text evidence="2">The sequence shown here is derived from an EMBL/GenBank/DDBJ whole genome shotgun (WGS) entry which is preliminary data.</text>
</comment>
<dbReference type="AlphaFoldDB" id="X1LG21"/>
<dbReference type="InterPro" id="IPR013211">
    <property type="entry name" value="LVIVD"/>
</dbReference>
<dbReference type="Gene3D" id="2.60.40.4070">
    <property type="match status" value="1"/>
</dbReference>
<organism evidence="2">
    <name type="scientific">marine sediment metagenome</name>
    <dbReference type="NCBI Taxonomy" id="412755"/>
    <lineage>
        <taxon>unclassified sequences</taxon>
        <taxon>metagenomes</taxon>
        <taxon>ecological metagenomes</taxon>
    </lineage>
</organism>
<dbReference type="Pfam" id="PF08309">
    <property type="entry name" value="LVIVD"/>
    <property type="match status" value="2"/>
</dbReference>
<dbReference type="InterPro" id="IPR026444">
    <property type="entry name" value="Secre_tail"/>
</dbReference>
<dbReference type="Pfam" id="PF18962">
    <property type="entry name" value="Por_Secre_tail"/>
    <property type="match status" value="1"/>
</dbReference>
<dbReference type="NCBIfam" id="TIGR04183">
    <property type="entry name" value="Por_Secre_tail"/>
    <property type="match status" value="1"/>
</dbReference>
<proteinExistence type="predicted"/>
<evidence type="ECO:0000313" key="2">
    <source>
        <dbReference type="EMBL" id="GAH93083.1"/>
    </source>
</evidence>
<protein>
    <recommendedName>
        <fullName evidence="1">Secretion system C-terminal sorting domain-containing protein</fullName>
    </recommendedName>
</protein>
<feature type="non-terminal residue" evidence="2">
    <location>
        <position position="1"/>
    </location>
</feature>
<accession>X1LG21</accession>